<sequence length="94" mass="10789">MSHVMMCMGSNTHSFSKIILSQFKTEDIKCLLRSIWELEEIDSVKQNIEEKKTSNAAYTTLLGYRLPSYDLLSTDTVLQVAEVSGYLRREKPQV</sequence>
<protein>
    <submittedName>
        <fullName evidence="1">Uncharacterized protein</fullName>
    </submittedName>
</protein>
<accession>A0A8X6V756</accession>
<dbReference type="EMBL" id="BMAU01021272">
    <property type="protein sequence ID" value="GFY07372.1"/>
    <property type="molecule type" value="Genomic_DNA"/>
</dbReference>
<evidence type="ECO:0000313" key="2">
    <source>
        <dbReference type="Proteomes" id="UP000887159"/>
    </source>
</evidence>
<gene>
    <name evidence="1" type="ORF">TNCV_5085571</name>
</gene>
<proteinExistence type="predicted"/>
<comment type="caution">
    <text evidence="1">The sequence shown here is derived from an EMBL/GenBank/DDBJ whole genome shotgun (WGS) entry which is preliminary data.</text>
</comment>
<organism evidence="1 2">
    <name type="scientific">Trichonephila clavipes</name>
    <name type="common">Golden silk orbweaver</name>
    <name type="synonym">Nephila clavipes</name>
    <dbReference type="NCBI Taxonomy" id="2585209"/>
    <lineage>
        <taxon>Eukaryota</taxon>
        <taxon>Metazoa</taxon>
        <taxon>Ecdysozoa</taxon>
        <taxon>Arthropoda</taxon>
        <taxon>Chelicerata</taxon>
        <taxon>Arachnida</taxon>
        <taxon>Araneae</taxon>
        <taxon>Araneomorphae</taxon>
        <taxon>Entelegynae</taxon>
        <taxon>Araneoidea</taxon>
        <taxon>Nephilidae</taxon>
        <taxon>Trichonephila</taxon>
    </lineage>
</organism>
<name>A0A8X6V756_TRICX</name>
<evidence type="ECO:0000313" key="1">
    <source>
        <dbReference type="EMBL" id="GFY07372.1"/>
    </source>
</evidence>
<dbReference type="Proteomes" id="UP000887159">
    <property type="component" value="Unassembled WGS sequence"/>
</dbReference>
<dbReference type="AlphaFoldDB" id="A0A8X6V756"/>
<reference evidence="1" key="1">
    <citation type="submission" date="2020-08" db="EMBL/GenBank/DDBJ databases">
        <title>Multicomponent nature underlies the extraordinary mechanical properties of spider dragline silk.</title>
        <authorList>
            <person name="Kono N."/>
            <person name="Nakamura H."/>
            <person name="Mori M."/>
            <person name="Yoshida Y."/>
            <person name="Ohtoshi R."/>
            <person name="Malay A.D."/>
            <person name="Moran D.A.P."/>
            <person name="Tomita M."/>
            <person name="Numata K."/>
            <person name="Arakawa K."/>
        </authorList>
    </citation>
    <scope>NUCLEOTIDE SEQUENCE</scope>
</reference>
<keyword evidence="2" id="KW-1185">Reference proteome</keyword>